<evidence type="ECO:0000313" key="3">
    <source>
        <dbReference type="Proteomes" id="UP001151760"/>
    </source>
</evidence>
<dbReference type="Proteomes" id="UP001151760">
    <property type="component" value="Unassembled WGS sequence"/>
</dbReference>
<organism evidence="2 3">
    <name type="scientific">Tanacetum coccineum</name>
    <dbReference type="NCBI Taxonomy" id="301880"/>
    <lineage>
        <taxon>Eukaryota</taxon>
        <taxon>Viridiplantae</taxon>
        <taxon>Streptophyta</taxon>
        <taxon>Embryophyta</taxon>
        <taxon>Tracheophyta</taxon>
        <taxon>Spermatophyta</taxon>
        <taxon>Magnoliopsida</taxon>
        <taxon>eudicotyledons</taxon>
        <taxon>Gunneridae</taxon>
        <taxon>Pentapetalae</taxon>
        <taxon>asterids</taxon>
        <taxon>campanulids</taxon>
        <taxon>Asterales</taxon>
        <taxon>Asteraceae</taxon>
        <taxon>Asteroideae</taxon>
        <taxon>Anthemideae</taxon>
        <taxon>Anthemidinae</taxon>
        <taxon>Tanacetum</taxon>
    </lineage>
</organism>
<dbReference type="EMBL" id="BQNB010016727">
    <property type="protein sequence ID" value="GJT55077.1"/>
    <property type="molecule type" value="Genomic_DNA"/>
</dbReference>
<proteinExistence type="predicted"/>
<gene>
    <name evidence="2" type="ORF">Tco_0990131</name>
</gene>
<comment type="caution">
    <text evidence="2">The sequence shown here is derived from an EMBL/GenBank/DDBJ whole genome shotgun (WGS) entry which is preliminary data.</text>
</comment>
<dbReference type="Pfam" id="PF07727">
    <property type="entry name" value="RVT_2"/>
    <property type="match status" value="1"/>
</dbReference>
<feature type="domain" description="Reverse transcriptase Ty1/copia-type" evidence="1">
    <location>
        <begin position="2"/>
        <end position="67"/>
    </location>
</feature>
<reference evidence="2" key="2">
    <citation type="submission" date="2022-01" db="EMBL/GenBank/DDBJ databases">
        <authorList>
            <person name="Yamashiro T."/>
            <person name="Shiraishi A."/>
            <person name="Satake H."/>
            <person name="Nakayama K."/>
        </authorList>
    </citation>
    <scope>NUCLEOTIDE SEQUENCE</scope>
</reference>
<sequence>MARLVIKGYRQEEGVDFEESFAPVTRIEAIRIFLAYVAHKNMEVFQMDVKTAFLNGILKKEVQKFVKGVVDPTLFTRKEGNDLILYPKDIGFNLTAFADADHAYCQDTRRSTSGSAQFLGEKIGSCHPRNRSIPQY</sequence>
<reference evidence="2" key="1">
    <citation type="journal article" date="2022" name="Int. J. Mol. Sci.">
        <title>Draft Genome of Tanacetum Coccineum: Genomic Comparison of Closely Related Tanacetum-Family Plants.</title>
        <authorList>
            <person name="Yamashiro T."/>
            <person name="Shiraishi A."/>
            <person name="Nakayama K."/>
            <person name="Satake H."/>
        </authorList>
    </citation>
    <scope>NUCLEOTIDE SEQUENCE</scope>
</reference>
<dbReference type="InterPro" id="IPR013103">
    <property type="entry name" value="RVT_2"/>
</dbReference>
<evidence type="ECO:0000313" key="2">
    <source>
        <dbReference type="EMBL" id="GJT55077.1"/>
    </source>
</evidence>
<keyword evidence="3" id="KW-1185">Reference proteome</keyword>
<name>A0ABQ5EX82_9ASTR</name>
<evidence type="ECO:0000259" key="1">
    <source>
        <dbReference type="Pfam" id="PF07727"/>
    </source>
</evidence>
<protein>
    <submittedName>
        <fullName evidence="2">Retrovirus-related pol polyprotein from transposon TNT 1-94</fullName>
    </submittedName>
</protein>
<accession>A0ABQ5EX82</accession>